<evidence type="ECO:0000313" key="2">
    <source>
        <dbReference type="EMBL" id="MED6136822.1"/>
    </source>
</evidence>
<accession>A0ABU6SK77</accession>
<feature type="transmembrane region" description="Helical" evidence="1">
    <location>
        <begin position="91"/>
        <end position="109"/>
    </location>
</feature>
<protein>
    <submittedName>
        <fullName evidence="2">Uncharacterized protein</fullName>
    </submittedName>
</protein>
<keyword evidence="1" id="KW-0812">Transmembrane</keyword>
<dbReference type="Proteomes" id="UP001341840">
    <property type="component" value="Unassembled WGS sequence"/>
</dbReference>
<reference evidence="2 3" key="1">
    <citation type="journal article" date="2023" name="Plants (Basel)">
        <title>Bridging the Gap: Combining Genomics and Transcriptomics Approaches to Understand Stylosanthes scabra, an Orphan Legume from the Brazilian Caatinga.</title>
        <authorList>
            <person name="Ferreira-Neto J.R.C."/>
            <person name="da Silva M.D."/>
            <person name="Binneck E."/>
            <person name="de Melo N.F."/>
            <person name="da Silva R.H."/>
            <person name="de Melo A.L.T.M."/>
            <person name="Pandolfi V."/>
            <person name="Bustamante F.O."/>
            <person name="Brasileiro-Vidal A.C."/>
            <person name="Benko-Iseppon A.M."/>
        </authorList>
    </citation>
    <scope>NUCLEOTIDE SEQUENCE [LARGE SCALE GENOMIC DNA]</scope>
    <source>
        <tissue evidence="2">Leaves</tissue>
    </source>
</reference>
<gene>
    <name evidence="2" type="ORF">PIB30_059334</name>
</gene>
<name>A0ABU6SK77_9FABA</name>
<evidence type="ECO:0000313" key="3">
    <source>
        <dbReference type="Proteomes" id="UP001341840"/>
    </source>
</evidence>
<keyword evidence="3" id="KW-1185">Reference proteome</keyword>
<dbReference type="EMBL" id="JASCZI010060924">
    <property type="protein sequence ID" value="MED6136822.1"/>
    <property type="molecule type" value="Genomic_DNA"/>
</dbReference>
<keyword evidence="1" id="KW-1133">Transmembrane helix</keyword>
<comment type="caution">
    <text evidence="2">The sequence shown here is derived from an EMBL/GenBank/DDBJ whole genome shotgun (WGS) entry which is preliminary data.</text>
</comment>
<sequence>MKVYFRVEVGNFHGYFGESGDVCSEAFMLSLFNSAQIVGVMDIDGRSGKMCEVRGHSVGHYCIGERVVFFVSFCYTTRKGVGDVGERPGSVLRVGVVVVVIAMTVGVIIKMRVRTIGSPASSATTSSLAVSMWSSTAILAVTEFIDFSSEGGDQSKEFFSRRGLWPVSHS</sequence>
<proteinExistence type="predicted"/>
<organism evidence="2 3">
    <name type="scientific">Stylosanthes scabra</name>
    <dbReference type="NCBI Taxonomy" id="79078"/>
    <lineage>
        <taxon>Eukaryota</taxon>
        <taxon>Viridiplantae</taxon>
        <taxon>Streptophyta</taxon>
        <taxon>Embryophyta</taxon>
        <taxon>Tracheophyta</taxon>
        <taxon>Spermatophyta</taxon>
        <taxon>Magnoliopsida</taxon>
        <taxon>eudicotyledons</taxon>
        <taxon>Gunneridae</taxon>
        <taxon>Pentapetalae</taxon>
        <taxon>rosids</taxon>
        <taxon>fabids</taxon>
        <taxon>Fabales</taxon>
        <taxon>Fabaceae</taxon>
        <taxon>Papilionoideae</taxon>
        <taxon>50 kb inversion clade</taxon>
        <taxon>dalbergioids sensu lato</taxon>
        <taxon>Dalbergieae</taxon>
        <taxon>Pterocarpus clade</taxon>
        <taxon>Stylosanthes</taxon>
    </lineage>
</organism>
<evidence type="ECO:0000256" key="1">
    <source>
        <dbReference type="SAM" id="Phobius"/>
    </source>
</evidence>
<keyword evidence="1" id="KW-0472">Membrane</keyword>